<dbReference type="AlphaFoldDB" id="A0A8T1M1Y3"/>
<feature type="domain" description="EF-hand" evidence="2">
    <location>
        <begin position="2"/>
        <end position="37"/>
    </location>
</feature>
<keyword evidence="4" id="KW-1185">Reference proteome</keyword>
<dbReference type="Proteomes" id="UP000286415">
    <property type="component" value="Unassembled WGS sequence"/>
</dbReference>
<organism evidence="3 4">
    <name type="scientific">Clonorchis sinensis</name>
    <name type="common">Chinese liver fluke</name>
    <dbReference type="NCBI Taxonomy" id="79923"/>
    <lineage>
        <taxon>Eukaryota</taxon>
        <taxon>Metazoa</taxon>
        <taxon>Spiralia</taxon>
        <taxon>Lophotrochozoa</taxon>
        <taxon>Platyhelminthes</taxon>
        <taxon>Trematoda</taxon>
        <taxon>Digenea</taxon>
        <taxon>Opisthorchiida</taxon>
        <taxon>Opisthorchiata</taxon>
        <taxon>Opisthorchiidae</taxon>
        <taxon>Clonorchis</taxon>
    </lineage>
</organism>
<dbReference type="InterPro" id="IPR011992">
    <property type="entry name" value="EF-hand-dom_pair"/>
</dbReference>
<dbReference type="InterPro" id="IPR018247">
    <property type="entry name" value="EF_Hand_1_Ca_BS"/>
</dbReference>
<evidence type="ECO:0000313" key="3">
    <source>
        <dbReference type="EMBL" id="KAG5442968.1"/>
    </source>
</evidence>
<dbReference type="GO" id="GO:0005509">
    <property type="term" value="F:calcium ion binding"/>
    <property type="evidence" value="ECO:0007669"/>
    <property type="project" value="InterPro"/>
</dbReference>
<dbReference type="PROSITE" id="PS00018">
    <property type="entry name" value="EF_HAND_1"/>
    <property type="match status" value="1"/>
</dbReference>
<dbReference type="EMBL" id="NIRI02000056">
    <property type="protein sequence ID" value="KAG5442968.1"/>
    <property type="molecule type" value="Genomic_DNA"/>
</dbReference>
<dbReference type="CDD" id="cd00051">
    <property type="entry name" value="EFh"/>
    <property type="match status" value="1"/>
</dbReference>
<evidence type="ECO:0000256" key="1">
    <source>
        <dbReference type="ARBA" id="ARBA00022837"/>
    </source>
</evidence>
<keyword evidence="1" id="KW-0106">Calcium</keyword>
<dbReference type="SMART" id="SM00054">
    <property type="entry name" value="EFh"/>
    <property type="match status" value="2"/>
</dbReference>
<sequence length="69" mass="8211">MVNKELVKKLLQQLDKNGDGKIDVNELKMFLDREKWPVSREKVLDFIKLYDRNQDEMLDLDELCTVLAE</sequence>
<dbReference type="InterPro" id="IPR002048">
    <property type="entry name" value="EF_hand_dom"/>
</dbReference>
<accession>A0A8T1M1Y3</accession>
<reference evidence="3 4" key="1">
    <citation type="journal article" date="2018" name="Biotechnol. Adv.">
        <title>Improved genomic resources and new bioinformatic workflow for the carcinogenic parasite Clonorchis sinensis: Biotechnological implications.</title>
        <authorList>
            <person name="Wang D."/>
            <person name="Korhonen P.K."/>
            <person name="Gasser R.B."/>
            <person name="Young N.D."/>
        </authorList>
    </citation>
    <scope>NUCLEOTIDE SEQUENCE [LARGE SCALE GENOMIC DNA]</scope>
    <source>
        <strain evidence="3">Cs-k2</strain>
    </source>
</reference>
<evidence type="ECO:0000259" key="2">
    <source>
        <dbReference type="PROSITE" id="PS50222"/>
    </source>
</evidence>
<dbReference type="Gene3D" id="1.10.238.10">
    <property type="entry name" value="EF-hand"/>
    <property type="match status" value="1"/>
</dbReference>
<evidence type="ECO:0000313" key="4">
    <source>
        <dbReference type="Proteomes" id="UP000286415"/>
    </source>
</evidence>
<gene>
    <name evidence="3" type="ORF">CSKR_107142</name>
</gene>
<dbReference type="OrthoDB" id="293868at2759"/>
<comment type="caution">
    <text evidence="3">The sequence shown here is derived from an EMBL/GenBank/DDBJ whole genome shotgun (WGS) entry which is preliminary data.</text>
</comment>
<dbReference type="PROSITE" id="PS50222">
    <property type="entry name" value="EF_HAND_2"/>
    <property type="match status" value="1"/>
</dbReference>
<name>A0A8T1M1Y3_CLOSI</name>
<dbReference type="SUPFAM" id="SSF47473">
    <property type="entry name" value="EF-hand"/>
    <property type="match status" value="1"/>
</dbReference>
<reference evidence="3 4" key="2">
    <citation type="journal article" date="2021" name="Genomics">
        <title>High-quality reference genome for Clonorchis sinensis.</title>
        <authorList>
            <person name="Young N.D."/>
            <person name="Stroehlein A.J."/>
            <person name="Kinkar L."/>
            <person name="Wang T."/>
            <person name="Sohn W.M."/>
            <person name="Chang B.C.H."/>
            <person name="Kaur P."/>
            <person name="Weisz D."/>
            <person name="Dudchenko O."/>
            <person name="Aiden E.L."/>
            <person name="Korhonen P.K."/>
            <person name="Gasser R.B."/>
        </authorList>
    </citation>
    <scope>NUCLEOTIDE SEQUENCE [LARGE SCALE GENOMIC DNA]</scope>
    <source>
        <strain evidence="3">Cs-k2</strain>
    </source>
</reference>
<proteinExistence type="predicted"/>
<dbReference type="Pfam" id="PF13499">
    <property type="entry name" value="EF-hand_7"/>
    <property type="match status" value="1"/>
</dbReference>
<protein>
    <recommendedName>
        <fullName evidence="2">EF-hand domain-containing protein</fullName>
    </recommendedName>
</protein>